<sequence>MALNTWWTSDPAQRYWMEITHREDLGANLQSPKLDAGVWSYDLVSQVQPGDRVLHWKSGATRALVGWSEVTGPATTVPQYTWQPRGTVGRSQSGPRTSEGWVAPLGGLKTFATPPTLDSLLPLLDGLMDLNAALTVKYGEPVYFPFYRYGGTQIRTQQAYFVKFPIELFNLIPGIESARQGADVEIPDADVPEDYQPAGKKAPAGRTTRVQDPVLRAAIENHAVAAAVDYYKNDLGATEWTVLGKPYDIRVTVAGVERHCEVKGSSMLIDTVELTINEVNHGRDFANADLIVVDGIKITRDKDTGAVMTTGGRRRVWTDWSPTEEALSARRFAYTLPRSES</sequence>
<evidence type="ECO:0000256" key="1">
    <source>
        <dbReference type="SAM" id="MobiDB-lite"/>
    </source>
</evidence>
<dbReference type="OrthoDB" id="4379767at2"/>
<dbReference type="AlphaFoldDB" id="A0A2T0T945"/>
<proteinExistence type="predicted"/>
<evidence type="ECO:0000313" key="3">
    <source>
        <dbReference type="EMBL" id="PRY42168.1"/>
    </source>
</evidence>
<feature type="region of interest" description="Disordered" evidence="1">
    <location>
        <begin position="188"/>
        <end position="207"/>
    </location>
</feature>
<dbReference type="EMBL" id="PVTG01000018">
    <property type="protein sequence ID" value="PRY42168.1"/>
    <property type="molecule type" value="Genomic_DNA"/>
</dbReference>
<gene>
    <name evidence="3" type="ORF">LY71_118118</name>
</gene>
<dbReference type="InterPro" id="IPR024975">
    <property type="entry name" value="NOV_C"/>
</dbReference>
<organism evidence="3 4">
    <name type="scientific">Geodermatophilus tzadiensis</name>
    <dbReference type="NCBI Taxonomy" id="1137988"/>
    <lineage>
        <taxon>Bacteria</taxon>
        <taxon>Bacillati</taxon>
        <taxon>Actinomycetota</taxon>
        <taxon>Actinomycetes</taxon>
        <taxon>Geodermatophilales</taxon>
        <taxon>Geodermatophilaceae</taxon>
        <taxon>Geodermatophilus</taxon>
    </lineage>
</organism>
<dbReference type="RefSeq" id="WP_106281005.1">
    <property type="nucleotide sequence ID" value="NZ_PVTG01000018.1"/>
</dbReference>
<accession>A0A2T0T945</accession>
<dbReference type="Pfam" id="PF13020">
    <property type="entry name" value="NOV_C"/>
    <property type="match status" value="1"/>
</dbReference>
<evidence type="ECO:0000259" key="2">
    <source>
        <dbReference type="Pfam" id="PF13020"/>
    </source>
</evidence>
<reference evidence="3 4" key="1">
    <citation type="submission" date="2018-03" db="EMBL/GenBank/DDBJ databases">
        <title>Genomic Encyclopedia of Archaeal and Bacterial Type Strains, Phase II (KMG-II): from individual species to whole genera.</title>
        <authorList>
            <person name="Goeker M."/>
        </authorList>
    </citation>
    <scope>NUCLEOTIDE SEQUENCE [LARGE SCALE GENOMIC DNA]</scope>
    <source>
        <strain evidence="3 4">DSM 45416</strain>
    </source>
</reference>
<comment type="caution">
    <text evidence="3">The sequence shown here is derived from an EMBL/GenBank/DDBJ whole genome shotgun (WGS) entry which is preliminary data.</text>
</comment>
<keyword evidence="4" id="KW-1185">Reference proteome</keyword>
<feature type="domain" description="Protein NO VEIN C-terminal" evidence="2">
    <location>
        <begin position="220"/>
        <end position="285"/>
    </location>
</feature>
<name>A0A2T0T945_9ACTN</name>
<protein>
    <submittedName>
        <fullName evidence="3">Uncharacterized protein DUF3883</fullName>
    </submittedName>
</protein>
<dbReference type="Proteomes" id="UP000239210">
    <property type="component" value="Unassembled WGS sequence"/>
</dbReference>
<evidence type="ECO:0000313" key="4">
    <source>
        <dbReference type="Proteomes" id="UP000239210"/>
    </source>
</evidence>